<evidence type="ECO:0000259" key="2">
    <source>
        <dbReference type="Pfam" id="PF05050"/>
    </source>
</evidence>
<dbReference type="InterPro" id="IPR053188">
    <property type="entry name" value="FkbM_Methyltransferase"/>
</dbReference>
<feature type="coiled-coil region" evidence="1">
    <location>
        <begin position="248"/>
        <end position="289"/>
    </location>
</feature>
<dbReference type="Gene3D" id="3.40.50.150">
    <property type="entry name" value="Vaccinia Virus protein VP39"/>
    <property type="match status" value="1"/>
</dbReference>
<dbReference type="Pfam" id="PF05050">
    <property type="entry name" value="Methyltransf_21"/>
    <property type="match status" value="1"/>
</dbReference>
<dbReference type="PANTHER" id="PTHR36973:SF4">
    <property type="entry name" value="NODULATION PROTEIN"/>
    <property type="match status" value="1"/>
</dbReference>
<protein>
    <submittedName>
        <fullName evidence="3">FkbM family methyltransferase</fullName>
    </submittedName>
</protein>
<dbReference type="PANTHER" id="PTHR36973">
    <property type="entry name" value="SLL1456 PROTEIN-RELATED"/>
    <property type="match status" value="1"/>
</dbReference>
<evidence type="ECO:0000256" key="1">
    <source>
        <dbReference type="SAM" id="Coils"/>
    </source>
</evidence>
<organism evidence="3 4">
    <name type="scientific">Yersinia hibernica</name>
    <dbReference type="NCBI Taxonomy" id="2339259"/>
    <lineage>
        <taxon>Bacteria</taxon>
        <taxon>Pseudomonadati</taxon>
        <taxon>Pseudomonadota</taxon>
        <taxon>Gammaproteobacteria</taxon>
        <taxon>Enterobacterales</taxon>
        <taxon>Yersiniaceae</taxon>
        <taxon>Yersinia</taxon>
    </lineage>
</organism>
<reference evidence="4" key="1">
    <citation type="submission" date="2018-09" db="EMBL/GenBank/DDBJ databases">
        <title>Yersinia hibernicus sp. nov.</title>
        <authorList>
            <person name="Nguyen S.V."/>
            <person name="Mundanda D.M."/>
            <person name="Anes J."/>
            <person name="Fanning S."/>
        </authorList>
    </citation>
    <scope>NUCLEOTIDE SEQUENCE [LARGE SCALE GENOMIC DNA]</scope>
    <source>
        <strain evidence="4">CFS1934</strain>
    </source>
</reference>
<feature type="domain" description="Methyltransferase FkbM" evidence="2">
    <location>
        <begin position="7"/>
        <end position="158"/>
    </location>
</feature>
<gene>
    <name evidence="3" type="ORF">D5F51_11790</name>
</gene>
<dbReference type="EMBL" id="CP032487">
    <property type="protein sequence ID" value="QAX79180.1"/>
    <property type="molecule type" value="Genomic_DNA"/>
</dbReference>
<dbReference type="InterPro" id="IPR006342">
    <property type="entry name" value="FkbM_mtfrase"/>
</dbReference>
<sequence>MNDIIIDLGANMGGFSLEVAKRNPEITVHAVEPYPQLAIFLKEETEKEKISNHIIHEIAISEKNGKSNFNISTESEFGTSSLLDFSTEHLNTDEYWSNRIDLIHSNKINVETMTLSSFLDRLSFNRIRFIKIDIQGMDLIALKTGGKYIDRIDGGMLEVPSVKHLSLYSGTDDDLLSALLFLDKNNFYAYKIKPNDPASNEFNIFFCRKGKEYELMENELNLRGLKYYDGKHYWHFPSNRQEFPEVYIIELTNKLNDIRKENDRLNIELSEVNEKLTRCQTEFKNLKSNFLRRVINYFK</sequence>
<dbReference type="Proteomes" id="UP000288804">
    <property type="component" value="Chromosome"/>
</dbReference>
<dbReference type="RefSeq" id="WP_129196899.1">
    <property type="nucleotide sequence ID" value="NZ_CP032487.1"/>
</dbReference>
<dbReference type="GO" id="GO:0032259">
    <property type="term" value="P:methylation"/>
    <property type="evidence" value="ECO:0007669"/>
    <property type="project" value="UniProtKB-KW"/>
</dbReference>
<keyword evidence="3" id="KW-0808">Transferase</keyword>
<dbReference type="InterPro" id="IPR029063">
    <property type="entry name" value="SAM-dependent_MTases_sf"/>
</dbReference>
<dbReference type="SUPFAM" id="SSF53335">
    <property type="entry name" value="S-adenosyl-L-methionine-dependent methyltransferases"/>
    <property type="match status" value="1"/>
</dbReference>
<keyword evidence="1" id="KW-0175">Coiled coil</keyword>
<dbReference type="GO" id="GO:0008168">
    <property type="term" value="F:methyltransferase activity"/>
    <property type="evidence" value="ECO:0007669"/>
    <property type="project" value="UniProtKB-KW"/>
</dbReference>
<proteinExistence type="predicted"/>
<accession>A0ABX5R0N0</accession>
<keyword evidence="4" id="KW-1185">Reference proteome</keyword>
<keyword evidence="3" id="KW-0489">Methyltransferase</keyword>
<evidence type="ECO:0000313" key="4">
    <source>
        <dbReference type="Proteomes" id="UP000288804"/>
    </source>
</evidence>
<dbReference type="NCBIfam" id="TIGR01444">
    <property type="entry name" value="fkbM_fam"/>
    <property type="match status" value="1"/>
</dbReference>
<evidence type="ECO:0000313" key="3">
    <source>
        <dbReference type="EMBL" id="QAX79180.1"/>
    </source>
</evidence>
<name>A0ABX5R0N0_9GAMM</name>